<dbReference type="PANTHER" id="PTHR40260:SF2">
    <property type="entry name" value="BLR8190 PROTEIN"/>
    <property type="match status" value="1"/>
</dbReference>
<comment type="caution">
    <text evidence="2">The sequence shown here is derived from an EMBL/GenBank/DDBJ whole genome shotgun (WGS) entry which is preliminary data.</text>
</comment>
<keyword evidence="3" id="KW-1185">Reference proteome</keyword>
<evidence type="ECO:0000313" key="3">
    <source>
        <dbReference type="Proteomes" id="UP000249696"/>
    </source>
</evidence>
<dbReference type="RefSeq" id="WP_245946415.1">
    <property type="nucleotide sequence ID" value="NZ_QLLN01000006.1"/>
</dbReference>
<evidence type="ECO:0000259" key="1">
    <source>
        <dbReference type="Pfam" id="PF07110"/>
    </source>
</evidence>
<evidence type="ECO:0000313" key="2">
    <source>
        <dbReference type="EMBL" id="RAJ09181.1"/>
    </source>
</evidence>
<dbReference type="InterPro" id="IPR009799">
    <property type="entry name" value="EthD_dom"/>
</dbReference>
<name>A0A327QXT4_9FLAO</name>
<accession>A0A327QXT4</accession>
<dbReference type="Pfam" id="PF07110">
    <property type="entry name" value="EthD"/>
    <property type="match status" value="1"/>
</dbReference>
<dbReference type="Gene3D" id="3.30.70.100">
    <property type="match status" value="1"/>
</dbReference>
<dbReference type="EMBL" id="QLLN01000006">
    <property type="protein sequence ID" value="RAJ09181.1"/>
    <property type="molecule type" value="Genomic_DNA"/>
</dbReference>
<dbReference type="AlphaFoldDB" id="A0A327QXT4"/>
<sequence length="107" mass="11509">MKKGMIKVSVLYPNGEGKNFDMDYYCNQHLQLVGELLGDSVKAATVEKGLGGAIPGSPATYAAMGNLYFASMDSFQNSFGPNAEKIIGDLPNFTNIEPVVQISEVMI</sequence>
<proteinExistence type="predicted"/>
<gene>
    <name evidence="2" type="ORF">LV92_03401</name>
</gene>
<feature type="domain" description="EthD" evidence="1">
    <location>
        <begin position="21"/>
        <end position="94"/>
    </location>
</feature>
<reference evidence="2 3" key="1">
    <citation type="submission" date="2018-06" db="EMBL/GenBank/DDBJ databases">
        <title>Genomic Encyclopedia of Archaeal and Bacterial Type Strains, Phase II (KMG-II): from individual species to whole genera.</title>
        <authorList>
            <person name="Goeker M."/>
        </authorList>
    </citation>
    <scope>NUCLEOTIDE SEQUENCE [LARGE SCALE GENOMIC DNA]</scope>
    <source>
        <strain evidence="2 3">DSM 23522</strain>
    </source>
</reference>
<dbReference type="NCBIfam" id="TIGR02118">
    <property type="entry name" value="EthD family reductase"/>
    <property type="match status" value="1"/>
</dbReference>
<dbReference type="GO" id="GO:0016491">
    <property type="term" value="F:oxidoreductase activity"/>
    <property type="evidence" value="ECO:0007669"/>
    <property type="project" value="InterPro"/>
</dbReference>
<dbReference type="PANTHER" id="PTHR40260">
    <property type="entry name" value="BLR8190 PROTEIN"/>
    <property type="match status" value="1"/>
</dbReference>
<dbReference type="InterPro" id="IPR011008">
    <property type="entry name" value="Dimeric_a/b-barrel"/>
</dbReference>
<dbReference type="SUPFAM" id="SSF54909">
    <property type="entry name" value="Dimeric alpha+beta barrel"/>
    <property type="match status" value="1"/>
</dbReference>
<dbReference type="Proteomes" id="UP000249696">
    <property type="component" value="Unassembled WGS sequence"/>
</dbReference>
<organism evidence="2 3">
    <name type="scientific">Arenibacter echinorum</name>
    <dbReference type="NCBI Taxonomy" id="440515"/>
    <lineage>
        <taxon>Bacteria</taxon>
        <taxon>Pseudomonadati</taxon>
        <taxon>Bacteroidota</taxon>
        <taxon>Flavobacteriia</taxon>
        <taxon>Flavobacteriales</taxon>
        <taxon>Flavobacteriaceae</taxon>
        <taxon>Arenibacter</taxon>
    </lineage>
</organism>
<protein>
    <submittedName>
        <fullName evidence="2">Uncharacterized protein (TIGR02118 family)</fullName>
    </submittedName>
</protein>